<keyword evidence="2" id="KW-0597">Phosphoprotein</keyword>
<dbReference type="SMART" id="SM00823">
    <property type="entry name" value="PKS_PP"/>
    <property type="match status" value="1"/>
</dbReference>
<dbReference type="InterPro" id="IPR014030">
    <property type="entry name" value="Ketoacyl_synth_N"/>
</dbReference>
<dbReference type="PROSITE" id="PS52019">
    <property type="entry name" value="PKS_MFAS_DH"/>
    <property type="match status" value="1"/>
</dbReference>
<dbReference type="Gene3D" id="3.40.366.10">
    <property type="entry name" value="Malonyl-Coenzyme A Acyl Carrier Protein, domain 2"/>
    <property type="match status" value="1"/>
</dbReference>
<dbReference type="eggNOG" id="COG3321">
    <property type="taxonomic scope" value="Bacteria"/>
</dbReference>
<dbReference type="InterPro" id="IPR049551">
    <property type="entry name" value="PKS_DH_C"/>
</dbReference>
<protein>
    <submittedName>
        <fullName evidence="8">Beta-ketoacyl synthase</fullName>
        <ecNumber evidence="8">2.3.1.165</ecNumber>
    </submittedName>
</protein>
<dbReference type="InterPro" id="IPR049552">
    <property type="entry name" value="PKS_DH_N"/>
</dbReference>
<dbReference type="Pfam" id="PF02801">
    <property type="entry name" value="Ketoacyl-synt_C"/>
    <property type="match status" value="1"/>
</dbReference>
<dbReference type="InterPro" id="IPR020841">
    <property type="entry name" value="PKS_Beta-ketoAc_synthase_dom"/>
</dbReference>
<evidence type="ECO:0000313" key="8">
    <source>
        <dbReference type="EMBL" id="ACC81621.1"/>
    </source>
</evidence>
<dbReference type="EC" id="2.3.1.165" evidence="8"/>
<dbReference type="Gene3D" id="3.30.70.3290">
    <property type="match status" value="1"/>
</dbReference>
<dbReference type="Pfam" id="PF08659">
    <property type="entry name" value="KR"/>
    <property type="match status" value="1"/>
</dbReference>
<feature type="active site" description="Proton donor; for dehydratase activity" evidence="4">
    <location>
        <position position="1145"/>
    </location>
</feature>
<dbReference type="FunFam" id="3.40.47.10:FF:000019">
    <property type="entry name" value="Polyketide synthase type I"/>
    <property type="match status" value="1"/>
</dbReference>
<keyword evidence="3 8" id="KW-0808">Transferase</keyword>
<dbReference type="InterPro" id="IPR020806">
    <property type="entry name" value="PKS_PP-bd"/>
</dbReference>
<feature type="domain" description="Carrier" evidence="5">
    <location>
        <begin position="1752"/>
        <end position="1826"/>
    </location>
</feature>
<dbReference type="InterPro" id="IPR016035">
    <property type="entry name" value="Acyl_Trfase/lysoPLipase"/>
</dbReference>
<dbReference type="GO" id="GO:0006633">
    <property type="term" value="P:fatty acid biosynthetic process"/>
    <property type="evidence" value="ECO:0007669"/>
    <property type="project" value="InterPro"/>
</dbReference>
<dbReference type="PROSITE" id="PS52004">
    <property type="entry name" value="KS3_2"/>
    <property type="match status" value="1"/>
</dbReference>
<dbReference type="PANTHER" id="PTHR43775">
    <property type="entry name" value="FATTY ACID SYNTHASE"/>
    <property type="match status" value="1"/>
</dbReference>
<evidence type="ECO:0000259" key="7">
    <source>
        <dbReference type="PROSITE" id="PS52019"/>
    </source>
</evidence>
<dbReference type="Pfam" id="PF00698">
    <property type="entry name" value="Acyl_transf_1"/>
    <property type="match status" value="1"/>
</dbReference>
<dbReference type="STRING" id="63737.Npun_F3163"/>
<dbReference type="InterPro" id="IPR057326">
    <property type="entry name" value="KR_dom"/>
</dbReference>
<dbReference type="InterPro" id="IPR009081">
    <property type="entry name" value="PP-bd_ACP"/>
</dbReference>
<dbReference type="InterPro" id="IPR050091">
    <property type="entry name" value="PKS_NRPS_Biosynth_Enz"/>
</dbReference>
<feature type="region of interest" description="C-terminal hotdog fold" evidence="4">
    <location>
        <begin position="1084"/>
        <end position="1228"/>
    </location>
</feature>
<dbReference type="SMART" id="SM00826">
    <property type="entry name" value="PKS_DH"/>
    <property type="match status" value="1"/>
</dbReference>
<dbReference type="FunFam" id="3.40.366.10:FF:000002">
    <property type="entry name" value="Probable polyketide synthase 2"/>
    <property type="match status" value="1"/>
</dbReference>
<dbReference type="SUPFAM" id="SSF52151">
    <property type="entry name" value="FabD/lysophospholipase-like"/>
    <property type="match status" value="1"/>
</dbReference>
<dbReference type="InterPro" id="IPR014031">
    <property type="entry name" value="Ketoacyl_synth_C"/>
</dbReference>
<name>B2IYN8_NOSP7</name>
<dbReference type="Gene3D" id="3.10.129.110">
    <property type="entry name" value="Polyketide synthase dehydratase"/>
    <property type="match status" value="1"/>
</dbReference>
<evidence type="ECO:0000256" key="3">
    <source>
        <dbReference type="ARBA" id="ARBA00022679"/>
    </source>
</evidence>
<dbReference type="Pfam" id="PF22621">
    <property type="entry name" value="CurL-like_PKS_C"/>
    <property type="match status" value="1"/>
</dbReference>
<dbReference type="Pfam" id="PF00109">
    <property type="entry name" value="ketoacyl-synt"/>
    <property type="match status" value="1"/>
</dbReference>
<dbReference type="PROSITE" id="PS50075">
    <property type="entry name" value="CARRIER"/>
    <property type="match status" value="1"/>
</dbReference>
<dbReference type="Gene3D" id="1.10.1200.10">
    <property type="entry name" value="ACP-like"/>
    <property type="match status" value="1"/>
</dbReference>
<dbReference type="GO" id="GO:0004312">
    <property type="term" value="F:fatty acid synthase activity"/>
    <property type="evidence" value="ECO:0007669"/>
    <property type="project" value="TreeGrafter"/>
</dbReference>
<dbReference type="PANTHER" id="PTHR43775:SF37">
    <property type="entry name" value="SI:DKEY-61P9.11"/>
    <property type="match status" value="1"/>
</dbReference>
<accession>B2IYN8</accession>
<evidence type="ECO:0000256" key="2">
    <source>
        <dbReference type="ARBA" id="ARBA00022553"/>
    </source>
</evidence>
<dbReference type="PROSITE" id="PS00012">
    <property type="entry name" value="PHOSPHOPANTETHEINE"/>
    <property type="match status" value="1"/>
</dbReference>
<dbReference type="InterPro" id="IPR006162">
    <property type="entry name" value="Ppantetheine_attach_site"/>
</dbReference>
<dbReference type="EMBL" id="CP001037">
    <property type="protein sequence ID" value="ACC81621.1"/>
    <property type="molecule type" value="Genomic_DNA"/>
</dbReference>
<dbReference type="InterPro" id="IPR049900">
    <property type="entry name" value="PKS_mFAS_DH"/>
</dbReference>
<dbReference type="InterPro" id="IPR014043">
    <property type="entry name" value="Acyl_transferase_dom"/>
</dbReference>
<dbReference type="Pfam" id="PF00550">
    <property type="entry name" value="PP-binding"/>
    <property type="match status" value="1"/>
</dbReference>
<dbReference type="Pfam" id="PF21089">
    <property type="entry name" value="PKS_DH_N"/>
    <property type="match status" value="1"/>
</dbReference>
<dbReference type="InterPro" id="IPR016036">
    <property type="entry name" value="Malonyl_transacylase_ACP-bd"/>
</dbReference>
<dbReference type="InterPro" id="IPR016039">
    <property type="entry name" value="Thiolase-like"/>
</dbReference>
<dbReference type="SMART" id="SM01294">
    <property type="entry name" value="PKS_PP_betabranch"/>
    <property type="match status" value="1"/>
</dbReference>
<dbReference type="InterPro" id="IPR036291">
    <property type="entry name" value="NAD(P)-bd_dom_sf"/>
</dbReference>
<dbReference type="CDD" id="cd08955">
    <property type="entry name" value="KR_2_FAS_SDR_x"/>
    <property type="match status" value="1"/>
</dbReference>
<dbReference type="PhylomeDB" id="B2IYN8"/>
<feature type="domain" description="Ketosynthase family 3 (KS3)" evidence="6">
    <location>
        <begin position="35"/>
        <end position="462"/>
    </location>
</feature>
<dbReference type="GO" id="GO:0004315">
    <property type="term" value="F:3-oxoacyl-[acyl-carrier-protein] synthase activity"/>
    <property type="evidence" value="ECO:0007669"/>
    <property type="project" value="InterPro"/>
</dbReference>
<dbReference type="CDD" id="cd00833">
    <property type="entry name" value="PKS"/>
    <property type="match status" value="1"/>
</dbReference>
<dbReference type="Pfam" id="PF14765">
    <property type="entry name" value="PS-DH"/>
    <property type="match status" value="1"/>
</dbReference>
<evidence type="ECO:0000256" key="4">
    <source>
        <dbReference type="PROSITE-ProRule" id="PRU01363"/>
    </source>
</evidence>
<sequence>MGKLPERITNLSATKLALLVQQMRAKTDGIELLNAEPIAIIGMGCRFPGGSDNPEAFWQNLRNGVDAISEIPPDRWDADAYYDPNPDAPGKMYSRYGGFIGQIDKFEPEFFGISPREAQSLDPQQRLMLEVSWEALENAGIPLNQLQRSKTGVFVGITTTDYLQLQTGLADDELINAYTNSGGAINFAAGRLSYFLGLQGPSLAVETACSSSLVAVHLACQSLRNQESDLAIAAGVNLIVIPEMNVRLCKAKMIATDGRCKTFDSSADGFGRSEGCGVLVLKRLSQALADGNNIVALIRGSAVNQDGSSSGLTVPNGLAQQAVVRQALANAGLEPHQVSYIETHGTGTSLGDPIEVNALGAVFGKEKTANQPLMLGSVKTNIGHTEAAAGVAGIIKVALALQHQEIPPHLHFQTPNPHIAWQDLPVAVPTKLTPWLPHEQRRIAGVSSFGASGTNAHIVLEEAPVKKVGGAGEQGSRGEEITERPLHLLTLSAKHPQALSEIAQRYIKYFSSHPDILLGNITHASQVGRTHFSHRLAIIAADNAHIQQQLQAYLDTTEVIGIYHGQASQQTKKIAFLFTGQGSQYRHMGRQLYQTQPSFRQTLDECDTLLQPLLGESILQVIFSDNLEDTRLDQTAYTQVALFVIEYALAQLWLSWGIRPHAVLGHSVGEYVAACIAGIFSLEDALKLIVQRAALMQGLPQGGGMAAVFTTVEQVTPLIADYPQQLSLAAINGEHSIVLSGELEILTTVLQKLESEGIETRRLQVSHAFHSPLMQPMLTEFAKVAASVKYQQPQLDIISNVTGKIVRHEEMSNATYWVEHILASVQFAASMQTLYQARYEVFIEVGSHPTLLGMARRECPEHLDMEGLWLASLRKGREDWQQLLDSVAQLYVAGVEVDWRRFEADYPRSQVILPNYPWQIQRYWVSDGKKKRSPLQKLLHPLLGQRLRSPLADTIIFERQLSTADVPFIDDHRIYGMVVVPTVAYLEMAWAAATEVIGKGVCVLEQVAIREAFVLAEGETRTTQLLLTPDDKGYTFQIFSLASPEKEDGTAWNLHASGKLRVEPIPEHQIIADFSPTALQERSLQELSGGVFYPCLHKRGLEFGSSFLGIETLWKLQNEVLAKIQMPVSIMAEAGNYNMHPAQFDACLQLFLADLPSEDDVFIPIGLDKLCFYGQPTTELWSYMRLHIGNTPNPETFDVDVCIVNPAGEVVAQVEKMHLKRAPRKALQRIAQKSLHDWLYEIKWQPKVLQSPIQATVTGHWLILADHSAIAVELAEFIEKSGQTCKLVFASQEYHRQDFEQLFENCAKDQELRGVIYLWGIDSTLTDKTSASFPALLQALVAAKLSQQPKLWLVTRGCVPVELKPGELSIAQTPLWGLGRTLAVEHPDLWGGLIDLDPGTSLVEQASSLRTEINHPTEEQVAFRAGQRYVPRLLRYQPSFSVEPLKIKSNATYLITGCFDDIHVNLASWLIEKGAEHLVLMGEGEPAPEICDRLKQMHAINPTVVLFNFSSSKSEQVANVFQYIEDKLPSLSGIIHTEGIHEDSILLHQTRDGFGRVLAAKVTGAWNLHILTQEIPLDFFVMFSSALCLLGSPGQGNYAAANAFVDALAHYRQSLGLPALSVNWAPWGHQDNPIVRRWATWGVDTIDWQQSLKILEQLLTDNVAQVAVMPVQWSKFTQAFPRGKKEAEGQRGWGAEGKEDGLLPTREGAYNENIFSALLVYPGSLLSSQPKSSPASQLYERLENAPPSRRKDLIFEAVQGEVAKVLRMKSAQVDGKKPFNTMGMDSLTAVELRNALMELLKVTLPATLVFEYPSLESLSEYLAELVILKIPSSATKELPTAPSKINLAVEQMEQFSEDELEALLAQELATLNES</sequence>
<dbReference type="SMART" id="SM00827">
    <property type="entry name" value="PKS_AT"/>
    <property type="match status" value="1"/>
</dbReference>
<reference evidence="8 9" key="2">
    <citation type="journal article" date="2013" name="Plant Physiol.">
        <title>A Nostoc punctiforme Sugar Transporter Necessary to Establish a Cyanobacterium-Plant Symbiosis.</title>
        <authorList>
            <person name="Ekman M."/>
            <person name="Picossi S."/>
            <person name="Campbell E.L."/>
            <person name="Meeks J.C."/>
            <person name="Flores E."/>
        </authorList>
    </citation>
    <scope>NUCLEOTIDE SEQUENCE [LARGE SCALE GENOMIC DNA]</scope>
    <source>
        <strain evidence="9">ATCC 29133 / PCC 73102</strain>
    </source>
</reference>
<organism evidence="8 9">
    <name type="scientific">Nostoc punctiforme (strain ATCC 29133 / PCC 73102)</name>
    <dbReference type="NCBI Taxonomy" id="63737"/>
    <lineage>
        <taxon>Bacteria</taxon>
        <taxon>Bacillati</taxon>
        <taxon>Cyanobacteriota</taxon>
        <taxon>Cyanophyceae</taxon>
        <taxon>Nostocales</taxon>
        <taxon>Nostocaceae</taxon>
        <taxon>Nostoc</taxon>
    </lineage>
</organism>
<evidence type="ECO:0000313" key="9">
    <source>
        <dbReference type="Proteomes" id="UP000001191"/>
    </source>
</evidence>
<reference evidence="9" key="1">
    <citation type="submission" date="2008-04" db="EMBL/GenBank/DDBJ databases">
        <title>Complete sequence of chromosome of Nostoc punctiforme ATCC 29133.</title>
        <authorList>
            <consortium name="US DOE Joint Genome Institute"/>
            <person name="Copeland A."/>
            <person name="Lucas S."/>
            <person name="Lapidus A."/>
            <person name="Glavina del Rio T."/>
            <person name="Dalin E."/>
            <person name="Tice H."/>
            <person name="Pitluck S."/>
            <person name="Chain P."/>
            <person name="Malfatti S."/>
            <person name="Shin M."/>
            <person name="Vergez L."/>
            <person name="Schmutz J."/>
            <person name="Larimer F."/>
            <person name="Land M."/>
            <person name="Hauser L."/>
            <person name="Kyrpides N."/>
            <person name="Kim E."/>
            <person name="Meeks J.C."/>
            <person name="Elhai J."/>
            <person name="Campbell E.L."/>
            <person name="Thiel T."/>
            <person name="Longmire J."/>
            <person name="Potts M."/>
            <person name="Atlas R."/>
        </authorList>
    </citation>
    <scope>NUCLEOTIDE SEQUENCE [LARGE SCALE GENOMIC DNA]</scope>
    <source>
        <strain evidence="9">ATCC 29133 / PCC 73102</strain>
    </source>
</reference>
<dbReference type="PROSITE" id="PS00606">
    <property type="entry name" value="KS3_1"/>
    <property type="match status" value="1"/>
</dbReference>
<dbReference type="InterPro" id="IPR001227">
    <property type="entry name" value="Ac_transferase_dom_sf"/>
</dbReference>
<dbReference type="InterPro" id="IPR020807">
    <property type="entry name" value="PKS_DH"/>
</dbReference>
<dbReference type="SMART" id="SM00822">
    <property type="entry name" value="PKS_KR"/>
    <property type="match status" value="1"/>
</dbReference>
<dbReference type="eggNOG" id="COG1028">
    <property type="taxonomic scope" value="Bacteria"/>
</dbReference>
<dbReference type="KEGG" id="npu:Npun_F3163"/>
<dbReference type="SUPFAM" id="SSF51735">
    <property type="entry name" value="NAD(P)-binding Rossmann-fold domains"/>
    <property type="match status" value="2"/>
</dbReference>
<dbReference type="EnsemblBacteria" id="ACC81621">
    <property type="protein sequence ID" value="ACC81621"/>
    <property type="gene ID" value="Npun_F3163"/>
</dbReference>
<dbReference type="InterPro" id="IPR042104">
    <property type="entry name" value="PKS_dehydratase_sf"/>
</dbReference>
<dbReference type="GO" id="GO:0050641">
    <property type="term" value="F:6-methylsalicylic acid synthase activity"/>
    <property type="evidence" value="ECO:0007669"/>
    <property type="project" value="UniProtKB-EC"/>
</dbReference>
<feature type="domain" description="PKS/mFAS DH" evidence="7">
    <location>
        <begin position="940"/>
        <end position="1228"/>
    </location>
</feature>
<keyword evidence="9" id="KW-1185">Reference proteome</keyword>
<evidence type="ECO:0000256" key="1">
    <source>
        <dbReference type="ARBA" id="ARBA00022450"/>
    </source>
</evidence>
<dbReference type="SUPFAM" id="SSF55048">
    <property type="entry name" value="Probable ACP-binding domain of malonyl-CoA ACP transacylase"/>
    <property type="match status" value="1"/>
</dbReference>
<feature type="region of interest" description="N-terminal hotdog fold" evidence="4">
    <location>
        <begin position="940"/>
        <end position="1067"/>
    </location>
</feature>
<gene>
    <name evidence="8" type="ordered locus">Npun_F3163</name>
</gene>
<dbReference type="SUPFAM" id="SSF53901">
    <property type="entry name" value="Thiolase-like"/>
    <property type="match status" value="1"/>
</dbReference>
<dbReference type="InterPro" id="IPR013968">
    <property type="entry name" value="PKS_KR"/>
</dbReference>
<dbReference type="Proteomes" id="UP000001191">
    <property type="component" value="Chromosome"/>
</dbReference>
<evidence type="ECO:0000259" key="6">
    <source>
        <dbReference type="PROSITE" id="PS52004"/>
    </source>
</evidence>
<proteinExistence type="predicted"/>
<dbReference type="Gene3D" id="3.40.50.720">
    <property type="entry name" value="NAD(P)-binding Rossmann-like Domain"/>
    <property type="match status" value="1"/>
</dbReference>
<keyword evidence="1" id="KW-0596">Phosphopantetheine</keyword>
<dbReference type="SUPFAM" id="SSF47336">
    <property type="entry name" value="ACP-like"/>
    <property type="match status" value="1"/>
</dbReference>
<keyword evidence="8" id="KW-0012">Acyltransferase</keyword>
<dbReference type="RefSeq" id="WP_012409602.1">
    <property type="nucleotide sequence ID" value="NC_010628.1"/>
</dbReference>
<dbReference type="OrthoDB" id="9808669at2"/>
<evidence type="ECO:0000259" key="5">
    <source>
        <dbReference type="PROSITE" id="PS50075"/>
    </source>
</evidence>
<dbReference type="SMART" id="SM00825">
    <property type="entry name" value="PKS_KS"/>
    <property type="match status" value="1"/>
</dbReference>
<dbReference type="InterPro" id="IPR018201">
    <property type="entry name" value="Ketoacyl_synth_AS"/>
</dbReference>
<dbReference type="HOGENOM" id="CLU_000022_35_2_3"/>
<dbReference type="InterPro" id="IPR036736">
    <property type="entry name" value="ACP-like_sf"/>
</dbReference>
<feature type="active site" description="Proton acceptor; for dehydratase activity" evidence="4">
    <location>
        <position position="972"/>
    </location>
</feature>
<dbReference type="Gene3D" id="3.40.47.10">
    <property type="match status" value="1"/>
</dbReference>
<dbReference type="GO" id="GO:0031177">
    <property type="term" value="F:phosphopantetheine binding"/>
    <property type="evidence" value="ECO:0007669"/>
    <property type="project" value="InterPro"/>
</dbReference>